<evidence type="ECO:0000256" key="4">
    <source>
        <dbReference type="ARBA" id="ARBA00022723"/>
    </source>
</evidence>
<keyword evidence="4" id="KW-0479">Metal-binding</keyword>
<dbReference type="Gene3D" id="1.10.1280.10">
    <property type="entry name" value="Di-copper center containing domain from catechol oxidase"/>
    <property type="match status" value="1"/>
</dbReference>
<evidence type="ECO:0000256" key="10">
    <source>
        <dbReference type="ARBA" id="ARBA00048881"/>
    </source>
</evidence>
<dbReference type="PANTHER" id="PTHR11474">
    <property type="entry name" value="TYROSINASE FAMILY MEMBER"/>
    <property type="match status" value="1"/>
</dbReference>
<comment type="cofactor">
    <cofactor evidence="1">
        <name>Cu(2+)</name>
        <dbReference type="ChEBI" id="CHEBI:29036"/>
    </cofactor>
</comment>
<keyword evidence="7" id="KW-0503">Monooxygenase</keyword>
<comment type="similarity">
    <text evidence="2">Belongs to the tyrosinase family.</text>
</comment>
<dbReference type="GO" id="GO:0046872">
    <property type="term" value="F:metal ion binding"/>
    <property type="evidence" value="ECO:0007669"/>
    <property type="project" value="UniProtKB-KW"/>
</dbReference>
<dbReference type="SUPFAM" id="SSF48056">
    <property type="entry name" value="Di-copper centre-containing domain"/>
    <property type="match status" value="1"/>
</dbReference>
<dbReference type="PROSITE" id="PS00497">
    <property type="entry name" value="TYROSINASE_1"/>
    <property type="match status" value="1"/>
</dbReference>
<protein>
    <recommendedName>
        <fullName evidence="3">tyrosinase</fullName>
        <ecNumber evidence="3">1.14.18.1</ecNumber>
    </recommendedName>
</protein>
<evidence type="ECO:0000259" key="12">
    <source>
        <dbReference type="PROSITE" id="PS00498"/>
    </source>
</evidence>
<dbReference type="GO" id="GO:0004503">
    <property type="term" value="F:tyrosinase activity"/>
    <property type="evidence" value="ECO:0007669"/>
    <property type="project" value="UniProtKB-EC"/>
</dbReference>
<comment type="caution">
    <text evidence="13">The sequence shown here is derived from an EMBL/GenBank/DDBJ whole genome shotgun (WGS) entry which is preliminary data.</text>
</comment>
<dbReference type="InterPro" id="IPR041640">
    <property type="entry name" value="Tyrosinase_C"/>
</dbReference>
<dbReference type="EMBL" id="JARJLG010000211">
    <property type="protein sequence ID" value="KAJ7727554.1"/>
    <property type="molecule type" value="Genomic_DNA"/>
</dbReference>
<comment type="catalytic activity">
    <reaction evidence="10">
        <text>L-tyrosine + O2 = L-dopaquinone + H2O</text>
        <dbReference type="Rhea" id="RHEA:18117"/>
        <dbReference type="ChEBI" id="CHEBI:15377"/>
        <dbReference type="ChEBI" id="CHEBI:15379"/>
        <dbReference type="ChEBI" id="CHEBI:57924"/>
        <dbReference type="ChEBI" id="CHEBI:58315"/>
        <dbReference type="EC" id="1.14.18.1"/>
    </reaction>
</comment>
<dbReference type="InterPro" id="IPR008922">
    <property type="entry name" value="Di-copper_centre_dom_sf"/>
</dbReference>
<evidence type="ECO:0000256" key="9">
    <source>
        <dbReference type="ARBA" id="ARBA00048233"/>
    </source>
</evidence>
<evidence type="ECO:0000256" key="1">
    <source>
        <dbReference type="ARBA" id="ARBA00001973"/>
    </source>
</evidence>
<evidence type="ECO:0000259" key="11">
    <source>
        <dbReference type="PROSITE" id="PS00497"/>
    </source>
</evidence>
<keyword evidence="8" id="KW-0470">Melanin biosynthesis</keyword>
<evidence type="ECO:0000313" key="13">
    <source>
        <dbReference type="EMBL" id="KAJ7727554.1"/>
    </source>
</evidence>
<dbReference type="Pfam" id="PF00264">
    <property type="entry name" value="Tyrosinase"/>
    <property type="match status" value="1"/>
</dbReference>
<gene>
    <name evidence="13" type="ORF">DFH07DRAFT_757669</name>
</gene>
<keyword evidence="14" id="KW-1185">Reference proteome</keyword>
<dbReference type="Pfam" id="PF18132">
    <property type="entry name" value="Tyrosinase_C"/>
    <property type="match status" value="1"/>
</dbReference>
<organism evidence="13 14">
    <name type="scientific">Mycena maculata</name>
    <dbReference type="NCBI Taxonomy" id="230809"/>
    <lineage>
        <taxon>Eukaryota</taxon>
        <taxon>Fungi</taxon>
        <taxon>Dikarya</taxon>
        <taxon>Basidiomycota</taxon>
        <taxon>Agaricomycotina</taxon>
        <taxon>Agaricomycetes</taxon>
        <taxon>Agaricomycetidae</taxon>
        <taxon>Agaricales</taxon>
        <taxon>Marasmiineae</taxon>
        <taxon>Mycenaceae</taxon>
        <taxon>Mycena</taxon>
    </lineage>
</organism>
<dbReference type="PROSITE" id="PS00498">
    <property type="entry name" value="TYROSINASE_2"/>
    <property type="match status" value="1"/>
</dbReference>
<sequence>MAPSVLVTGVLPATPPGTTPPNRRDIRDFVDKLRQFSLFILALTAMMTADPSSPTSYYQLSGIHGLPRIPWNDSNPPDPNANLFPGYCTHGSVLFPTWHRPYVAVFEQILQSTALRIAQKYPAGVRADFVASATNLRLPYWDWAFHILPPPEVYQLQKVTITGSDGNPTVVSNPLFSYAFQAGLQASSGFDAPWKMWPTTLRYPTGVTAAATMNLTDPGGFVQWVLTSAQQEITTLTWNMLTMVHDWPGFSNNTQSIGGTTNSLEAVHNKIHRFDDVRGHMWSVPVSAFDPIFWLHHCNIDRMLSLWMALNPGVWVSPALDKVGTFTSPPSTIVDERTDLTPFYNTKSTYWQSTGTAKSPLELRATASFNYSYPEFNLLDLTDVWATRAAILTTVTNLYGPFVPTSAIPIAPRPLITAKDGLYFISPSNKPHPRNAELTSYNDWAVRIHVEKFALDDSFSVMVFLGPVSGRRSAWHLLPSFVGEHAVFSGGLAGGCANCERQAASHLMTEGFVHLNNALERNLDSPDRQPEPDVVRAYLQENLSWRVLGSPGHVNSADLPSLEVLVSATPMWMEPGATLPSYGKIVFFPEITEGRNF</sequence>
<dbReference type="InterPro" id="IPR050316">
    <property type="entry name" value="Tyrosinase/Hemocyanin"/>
</dbReference>
<evidence type="ECO:0000256" key="3">
    <source>
        <dbReference type="ARBA" id="ARBA00011906"/>
    </source>
</evidence>
<feature type="domain" description="Tyrosinase copper-binding" evidence="11">
    <location>
        <begin position="90"/>
        <end position="107"/>
    </location>
</feature>
<dbReference type="InterPro" id="IPR002227">
    <property type="entry name" value="Tyrosinase_Cu-bd"/>
</dbReference>
<evidence type="ECO:0000256" key="8">
    <source>
        <dbReference type="ARBA" id="ARBA00023101"/>
    </source>
</evidence>
<feature type="domain" description="Tyrosinase copper-binding" evidence="12">
    <location>
        <begin position="290"/>
        <end position="301"/>
    </location>
</feature>
<evidence type="ECO:0000256" key="2">
    <source>
        <dbReference type="ARBA" id="ARBA00009928"/>
    </source>
</evidence>
<dbReference type="PRINTS" id="PR00092">
    <property type="entry name" value="TYROSINASE"/>
</dbReference>
<dbReference type="EC" id="1.14.18.1" evidence="3"/>
<evidence type="ECO:0000313" key="14">
    <source>
        <dbReference type="Proteomes" id="UP001215280"/>
    </source>
</evidence>
<dbReference type="PANTHER" id="PTHR11474:SF76">
    <property type="entry name" value="SHKT DOMAIN-CONTAINING PROTEIN"/>
    <property type="match status" value="1"/>
</dbReference>
<keyword evidence="5" id="KW-0560">Oxidoreductase</keyword>
<name>A0AAD7MRF3_9AGAR</name>
<dbReference type="Gene3D" id="2.60.310.20">
    <property type="match status" value="1"/>
</dbReference>
<dbReference type="GO" id="GO:0042438">
    <property type="term" value="P:melanin biosynthetic process"/>
    <property type="evidence" value="ECO:0007669"/>
    <property type="project" value="UniProtKB-KW"/>
</dbReference>
<evidence type="ECO:0000256" key="6">
    <source>
        <dbReference type="ARBA" id="ARBA00023008"/>
    </source>
</evidence>
<evidence type="ECO:0000256" key="7">
    <source>
        <dbReference type="ARBA" id="ARBA00023033"/>
    </source>
</evidence>
<proteinExistence type="inferred from homology"/>
<keyword evidence="6" id="KW-0186">Copper</keyword>
<accession>A0AAD7MRF3</accession>
<reference evidence="13" key="1">
    <citation type="submission" date="2023-03" db="EMBL/GenBank/DDBJ databases">
        <title>Massive genome expansion in bonnet fungi (Mycena s.s.) driven by repeated elements and novel gene families across ecological guilds.</title>
        <authorList>
            <consortium name="Lawrence Berkeley National Laboratory"/>
            <person name="Harder C.B."/>
            <person name="Miyauchi S."/>
            <person name="Viragh M."/>
            <person name="Kuo A."/>
            <person name="Thoen E."/>
            <person name="Andreopoulos B."/>
            <person name="Lu D."/>
            <person name="Skrede I."/>
            <person name="Drula E."/>
            <person name="Henrissat B."/>
            <person name="Morin E."/>
            <person name="Kohler A."/>
            <person name="Barry K."/>
            <person name="LaButti K."/>
            <person name="Morin E."/>
            <person name="Salamov A."/>
            <person name="Lipzen A."/>
            <person name="Mereny Z."/>
            <person name="Hegedus B."/>
            <person name="Baldrian P."/>
            <person name="Stursova M."/>
            <person name="Weitz H."/>
            <person name="Taylor A."/>
            <person name="Grigoriev I.V."/>
            <person name="Nagy L.G."/>
            <person name="Martin F."/>
            <person name="Kauserud H."/>
        </authorList>
    </citation>
    <scope>NUCLEOTIDE SEQUENCE</scope>
    <source>
        <strain evidence="13">CBHHK188m</strain>
    </source>
</reference>
<dbReference type="Proteomes" id="UP001215280">
    <property type="component" value="Unassembled WGS sequence"/>
</dbReference>
<comment type="catalytic activity">
    <reaction evidence="9">
        <text>2 L-dopa + O2 = 2 L-dopaquinone + 2 H2O</text>
        <dbReference type="Rhea" id="RHEA:34287"/>
        <dbReference type="ChEBI" id="CHEBI:15377"/>
        <dbReference type="ChEBI" id="CHEBI:15379"/>
        <dbReference type="ChEBI" id="CHEBI:57504"/>
        <dbReference type="ChEBI" id="CHEBI:57924"/>
        <dbReference type="EC" id="1.14.18.1"/>
    </reaction>
</comment>
<evidence type="ECO:0000256" key="5">
    <source>
        <dbReference type="ARBA" id="ARBA00023002"/>
    </source>
</evidence>
<dbReference type="AlphaFoldDB" id="A0AAD7MRF3"/>